<dbReference type="Gene3D" id="3.60.15.10">
    <property type="entry name" value="Ribonuclease Z/Hydroxyacylglutathione hydrolase-like"/>
    <property type="match status" value="1"/>
</dbReference>
<evidence type="ECO:0000256" key="2">
    <source>
        <dbReference type="ARBA" id="ARBA00022722"/>
    </source>
</evidence>
<evidence type="ECO:0000256" key="1">
    <source>
        <dbReference type="ARBA" id="ARBA00022694"/>
    </source>
</evidence>
<dbReference type="PANTHER" id="PTHR46018">
    <property type="entry name" value="ZINC PHOSPHODIESTERASE ELAC PROTEIN 1"/>
    <property type="match status" value="1"/>
</dbReference>
<keyword evidence="1" id="KW-0819">tRNA processing</keyword>
<dbReference type="STRING" id="1440774.Y900_013020"/>
<sequence>MPEEADGVYAAQTAPHGNQEFRWITLGTMSGPLPSAVRHQPANVLYDGMEPIVVDCGDGAVDQLARAGISLPAVHTVILSHLHIDHTAGLYGLLGRRLQAQIPGPLNIYGPPGTLRIANAIRSSFDFASGLMSQVPGFIRQSDADITVVEITDGSRFTVGRIDVTATINTHYGYPEGSPEASRYQSLSLRFDTPTRSIVYTGDTGPSEKVERLALGVDLLVSEITDPDQVVGQISRSLPFPSEVLAAIKRRFEREHLTAEEVGLLASRADVKSVVITHNPLTPENMARARIAIGSHFTGAVAFAADLDIY</sequence>
<evidence type="ECO:0000256" key="4">
    <source>
        <dbReference type="ARBA" id="ARBA00022801"/>
    </source>
</evidence>
<name>A0A064CJL1_9MYCO</name>
<accession>A0A064CJL1</accession>
<dbReference type="CDD" id="cd07719">
    <property type="entry name" value="arylsulfatase_AtsA-like_MBL-fold"/>
    <property type="match status" value="1"/>
</dbReference>
<gene>
    <name evidence="6" type="ORF">Y900_013020</name>
</gene>
<evidence type="ECO:0000259" key="5">
    <source>
        <dbReference type="SMART" id="SM00849"/>
    </source>
</evidence>
<feature type="domain" description="Metallo-beta-lactamase" evidence="5">
    <location>
        <begin position="39"/>
        <end position="248"/>
    </location>
</feature>
<dbReference type="RefSeq" id="WP_051660035.1">
    <property type="nucleotide sequence ID" value="NZ_JALN02000001.1"/>
</dbReference>
<evidence type="ECO:0000256" key="3">
    <source>
        <dbReference type="ARBA" id="ARBA00022759"/>
    </source>
</evidence>
<evidence type="ECO:0000313" key="6">
    <source>
        <dbReference type="EMBL" id="KDE99831.1"/>
    </source>
</evidence>
<keyword evidence="2" id="KW-0540">Nuclease</keyword>
<keyword evidence="3" id="KW-0255">Endonuclease</keyword>
<dbReference type="Proteomes" id="UP000022835">
    <property type="component" value="Unassembled WGS sequence"/>
</dbReference>
<dbReference type="SUPFAM" id="SSF56281">
    <property type="entry name" value="Metallo-hydrolase/oxidoreductase"/>
    <property type="match status" value="1"/>
</dbReference>
<comment type="caution">
    <text evidence="6">The sequence shown here is derived from an EMBL/GenBank/DDBJ whole genome shotgun (WGS) entry which is preliminary data.</text>
</comment>
<keyword evidence="4" id="KW-0378">Hydrolase</keyword>
<organism evidence="6 7">
    <name type="scientific">Mycolicibacterium aromaticivorans JS19b1 = JCM 16368</name>
    <dbReference type="NCBI Taxonomy" id="1440774"/>
    <lineage>
        <taxon>Bacteria</taxon>
        <taxon>Bacillati</taxon>
        <taxon>Actinomycetota</taxon>
        <taxon>Actinomycetes</taxon>
        <taxon>Mycobacteriales</taxon>
        <taxon>Mycobacteriaceae</taxon>
        <taxon>Mycolicibacterium</taxon>
    </lineage>
</organism>
<dbReference type="InterPro" id="IPR001279">
    <property type="entry name" value="Metallo-B-lactamas"/>
</dbReference>
<dbReference type="EMBL" id="JALN02000001">
    <property type="protein sequence ID" value="KDE99831.1"/>
    <property type="molecule type" value="Genomic_DNA"/>
</dbReference>
<dbReference type="AlphaFoldDB" id="A0A064CJL1"/>
<dbReference type="PANTHER" id="PTHR46018:SF2">
    <property type="entry name" value="ZINC PHOSPHODIESTERASE ELAC PROTEIN 1"/>
    <property type="match status" value="1"/>
</dbReference>
<dbReference type="InterPro" id="IPR044094">
    <property type="entry name" value="AtsA-like_MBL-fold"/>
</dbReference>
<dbReference type="Pfam" id="PF12706">
    <property type="entry name" value="Lactamase_B_2"/>
    <property type="match status" value="1"/>
</dbReference>
<dbReference type="GO" id="GO:0042781">
    <property type="term" value="F:3'-tRNA processing endoribonuclease activity"/>
    <property type="evidence" value="ECO:0007669"/>
    <property type="project" value="TreeGrafter"/>
</dbReference>
<protein>
    <recommendedName>
        <fullName evidence="5">Metallo-beta-lactamase domain-containing protein</fullName>
    </recommendedName>
</protein>
<proteinExistence type="predicted"/>
<reference evidence="6" key="1">
    <citation type="submission" date="2014-05" db="EMBL/GenBank/DDBJ databases">
        <title>Genome sequence of Mycobacterium aromaticivorans strain JS19b1T (= DSM 45407T).</title>
        <authorList>
            <person name="Kwak Y."/>
            <person name="Park G.-S."/>
            <person name="Li Q.X."/>
            <person name="Lee S.-E."/>
            <person name="Shin J.-H."/>
        </authorList>
    </citation>
    <scope>NUCLEOTIDE SEQUENCE [LARGE SCALE GENOMIC DNA]</scope>
    <source>
        <strain evidence="6">JS19b1</strain>
    </source>
</reference>
<evidence type="ECO:0000313" key="7">
    <source>
        <dbReference type="Proteomes" id="UP000022835"/>
    </source>
</evidence>
<dbReference type="eggNOG" id="COG1234">
    <property type="taxonomic scope" value="Bacteria"/>
</dbReference>
<keyword evidence="7" id="KW-1185">Reference proteome</keyword>
<dbReference type="SMART" id="SM00849">
    <property type="entry name" value="Lactamase_B"/>
    <property type="match status" value="1"/>
</dbReference>
<dbReference type="InterPro" id="IPR036866">
    <property type="entry name" value="RibonucZ/Hydroxyglut_hydro"/>
</dbReference>